<gene>
    <name evidence="2" type="ORF">CBR_g41217</name>
</gene>
<keyword evidence="3" id="KW-1185">Reference proteome</keyword>
<feature type="compositionally biased region" description="Low complexity" evidence="1">
    <location>
        <begin position="250"/>
        <end position="259"/>
    </location>
</feature>
<protein>
    <submittedName>
        <fullName evidence="2">Uncharacterized protein</fullName>
    </submittedName>
</protein>
<dbReference type="Gramene" id="GBG64298">
    <property type="protein sequence ID" value="GBG64298"/>
    <property type="gene ID" value="CBR_g41217"/>
</dbReference>
<evidence type="ECO:0000256" key="1">
    <source>
        <dbReference type="SAM" id="MobiDB-lite"/>
    </source>
</evidence>
<feature type="region of interest" description="Disordered" evidence="1">
    <location>
        <begin position="101"/>
        <end position="144"/>
    </location>
</feature>
<evidence type="ECO:0000313" key="3">
    <source>
        <dbReference type="Proteomes" id="UP000265515"/>
    </source>
</evidence>
<dbReference type="AlphaFoldDB" id="A0A388K2M2"/>
<comment type="caution">
    <text evidence="2">The sequence shown here is derived from an EMBL/GenBank/DDBJ whole genome shotgun (WGS) entry which is preliminary data.</text>
</comment>
<dbReference type="EMBL" id="BFEA01000048">
    <property type="protein sequence ID" value="GBG64298.1"/>
    <property type="molecule type" value="Genomic_DNA"/>
</dbReference>
<feature type="compositionally biased region" description="Polar residues" evidence="1">
    <location>
        <begin position="101"/>
        <end position="110"/>
    </location>
</feature>
<name>A0A388K2M2_CHABU</name>
<organism evidence="2 3">
    <name type="scientific">Chara braunii</name>
    <name type="common">Braun's stonewort</name>
    <dbReference type="NCBI Taxonomy" id="69332"/>
    <lineage>
        <taxon>Eukaryota</taxon>
        <taxon>Viridiplantae</taxon>
        <taxon>Streptophyta</taxon>
        <taxon>Charophyceae</taxon>
        <taxon>Charales</taxon>
        <taxon>Characeae</taxon>
        <taxon>Chara</taxon>
    </lineage>
</organism>
<evidence type="ECO:0000313" key="2">
    <source>
        <dbReference type="EMBL" id="GBG64298.1"/>
    </source>
</evidence>
<reference evidence="2 3" key="1">
    <citation type="journal article" date="2018" name="Cell">
        <title>The Chara Genome: Secondary Complexity and Implications for Plant Terrestrialization.</title>
        <authorList>
            <person name="Nishiyama T."/>
            <person name="Sakayama H."/>
            <person name="Vries J.D."/>
            <person name="Buschmann H."/>
            <person name="Saint-Marcoux D."/>
            <person name="Ullrich K.K."/>
            <person name="Haas F.B."/>
            <person name="Vanderstraeten L."/>
            <person name="Becker D."/>
            <person name="Lang D."/>
            <person name="Vosolsobe S."/>
            <person name="Rombauts S."/>
            <person name="Wilhelmsson P.K.I."/>
            <person name="Janitza P."/>
            <person name="Kern R."/>
            <person name="Heyl A."/>
            <person name="Rumpler F."/>
            <person name="Villalobos L.I.A.C."/>
            <person name="Clay J.M."/>
            <person name="Skokan R."/>
            <person name="Toyoda A."/>
            <person name="Suzuki Y."/>
            <person name="Kagoshima H."/>
            <person name="Schijlen E."/>
            <person name="Tajeshwar N."/>
            <person name="Catarino B."/>
            <person name="Hetherington A.J."/>
            <person name="Saltykova A."/>
            <person name="Bonnot C."/>
            <person name="Breuninger H."/>
            <person name="Symeonidi A."/>
            <person name="Radhakrishnan G.V."/>
            <person name="Van Nieuwerburgh F."/>
            <person name="Deforce D."/>
            <person name="Chang C."/>
            <person name="Karol K.G."/>
            <person name="Hedrich R."/>
            <person name="Ulvskov P."/>
            <person name="Glockner G."/>
            <person name="Delwiche C.F."/>
            <person name="Petrasek J."/>
            <person name="Van de Peer Y."/>
            <person name="Friml J."/>
            <person name="Beilby M."/>
            <person name="Dolan L."/>
            <person name="Kohara Y."/>
            <person name="Sugano S."/>
            <person name="Fujiyama A."/>
            <person name="Delaux P.-M."/>
            <person name="Quint M."/>
            <person name="TheiBen G."/>
            <person name="Hagemann M."/>
            <person name="Harholt J."/>
            <person name="Dunand C."/>
            <person name="Zachgo S."/>
            <person name="Langdale J."/>
            <person name="Maumus F."/>
            <person name="Straeten D.V.D."/>
            <person name="Gould S.B."/>
            <person name="Rensing S.A."/>
        </authorList>
    </citation>
    <scope>NUCLEOTIDE SEQUENCE [LARGE SCALE GENOMIC DNA]</scope>
    <source>
        <strain evidence="2 3">S276</strain>
    </source>
</reference>
<feature type="region of interest" description="Disordered" evidence="1">
    <location>
        <begin position="339"/>
        <end position="369"/>
    </location>
</feature>
<proteinExistence type="predicted"/>
<feature type="region of interest" description="Disordered" evidence="1">
    <location>
        <begin position="242"/>
        <end position="268"/>
    </location>
</feature>
<accession>A0A388K2M2</accession>
<dbReference type="Proteomes" id="UP000265515">
    <property type="component" value="Unassembled WGS sequence"/>
</dbReference>
<feature type="compositionally biased region" description="Acidic residues" evidence="1">
    <location>
        <begin position="353"/>
        <end position="369"/>
    </location>
</feature>
<sequence length="369" mass="40997">MVSEGWSSRGSFYESTVGSKSCITEWVESAAPDPRAQRMLRSSSWVIDTRKRDSKVVWSIEIGGILFVLLVLRRMYGRRNARAAPRRGRWSNCGRYWSNMSGNGQSNGQYNPPPPGVYGPSWQHPNPPPSSGPGGGNVGYQAQQPAAPWNVSGPWVMPPVQVPMAQATQHIMMQPPAVAPLAAIPAILPANGHLQTSNQLHSGENRPMLAGKGPSANAFPSPGNRAYFTKEYMNLLEEIKNTKRNKQPAESPEPVLEPYPELEDSEDVDLTQKPFHEEDADEDGLAAYMKMRQDFYMSLHFSRVQELCKQRGVQYVRKDTGSWELARLDLPEYADQLKDAASKDAAEPSWNQDNEDLGDAVENDVVTDN</sequence>